<keyword evidence="10" id="KW-1185">Reference proteome</keyword>
<protein>
    <recommendedName>
        <fullName evidence="8">Mechanosensitive ion channel MscS domain-containing protein</fullName>
    </recommendedName>
</protein>
<dbReference type="Gramene" id="EFJ36387">
    <property type="protein sequence ID" value="EFJ36387"/>
    <property type="gene ID" value="SELMODRAFT_404337"/>
</dbReference>
<keyword evidence="5 7" id="KW-0472">Membrane</keyword>
<feature type="domain" description="Mechanosensitive ion channel MscS" evidence="8">
    <location>
        <begin position="331"/>
        <end position="398"/>
    </location>
</feature>
<proteinExistence type="inferred from homology"/>
<evidence type="ECO:0000256" key="2">
    <source>
        <dbReference type="ARBA" id="ARBA00008017"/>
    </source>
</evidence>
<organism evidence="10">
    <name type="scientific">Selaginella moellendorffii</name>
    <name type="common">Spikemoss</name>
    <dbReference type="NCBI Taxonomy" id="88036"/>
    <lineage>
        <taxon>Eukaryota</taxon>
        <taxon>Viridiplantae</taxon>
        <taxon>Streptophyta</taxon>
        <taxon>Embryophyta</taxon>
        <taxon>Tracheophyta</taxon>
        <taxon>Lycopodiopsida</taxon>
        <taxon>Selaginellales</taxon>
        <taxon>Selaginellaceae</taxon>
        <taxon>Selaginella</taxon>
    </lineage>
</organism>
<evidence type="ECO:0000256" key="6">
    <source>
        <dbReference type="SAM" id="MobiDB-lite"/>
    </source>
</evidence>
<dbReference type="InterPro" id="IPR011014">
    <property type="entry name" value="MscS_channel_TM-2"/>
</dbReference>
<dbReference type="PANTHER" id="PTHR30566:SF27">
    <property type="entry name" value="MECHANOSENSITIVE ION CHANNEL PROTEIN"/>
    <property type="match status" value="1"/>
</dbReference>
<dbReference type="EMBL" id="GL377567">
    <property type="protein sequence ID" value="EFJ36387.1"/>
    <property type="molecule type" value="Genomic_DNA"/>
</dbReference>
<dbReference type="KEGG" id="smo:SELMODRAFT_404337"/>
<evidence type="ECO:0000313" key="10">
    <source>
        <dbReference type="Proteomes" id="UP000001514"/>
    </source>
</evidence>
<dbReference type="OMA" id="MVAYKVE"/>
<comment type="similarity">
    <text evidence="2">Belongs to the MscS (TC 1.A.23) family.</text>
</comment>
<dbReference type="InterPro" id="IPR010920">
    <property type="entry name" value="LSM_dom_sf"/>
</dbReference>
<evidence type="ECO:0000259" key="8">
    <source>
        <dbReference type="Pfam" id="PF00924"/>
    </source>
</evidence>
<comment type="subcellular location">
    <subcellularLocation>
        <location evidence="1">Membrane</location>
        <topology evidence="1">Multi-pass membrane protein</topology>
    </subcellularLocation>
</comment>
<dbReference type="SUPFAM" id="SSF50182">
    <property type="entry name" value="Sm-like ribonucleoproteins"/>
    <property type="match status" value="1"/>
</dbReference>
<dbReference type="Pfam" id="PF00924">
    <property type="entry name" value="MS_channel_2nd"/>
    <property type="match status" value="1"/>
</dbReference>
<evidence type="ECO:0000313" key="9">
    <source>
        <dbReference type="EMBL" id="EFJ36387.1"/>
    </source>
</evidence>
<feature type="transmembrane region" description="Helical" evidence="7">
    <location>
        <begin position="241"/>
        <end position="263"/>
    </location>
</feature>
<evidence type="ECO:0000256" key="7">
    <source>
        <dbReference type="SAM" id="Phobius"/>
    </source>
</evidence>
<dbReference type="HOGENOM" id="CLU_532543_0_0_1"/>
<dbReference type="SUPFAM" id="SSF82861">
    <property type="entry name" value="Mechanosensitive channel protein MscS (YggB), transmembrane region"/>
    <property type="match status" value="1"/>
</dbReference>
<dbReference type="STRING" id="88036.D8QV07"/>
<dbReference type="GO" id="GO:0055085">
    <property type="term" value="P:transmembrane transport"/>
    <property type="evidence" value="ECO:0007669"/>
    <property type="project" value="InterPro"/>
</dbReference>
<evidence type="ECO:0000256" key="4">
    <source>
        <dbReference type="ARBA" id="ARBA00022989"/>
    </source>
</evidence>
<evidence type="ECO:0000256" key="1">
    <source>
        <dbReference type="ARBA" id="ARBA00004141"/>
    </source>
</evidence>
<dbReference type="eggNOG" id="ENOG502S8B0">
    <property type="taxonomic scope" value="Eukaryota"/>
</dbReference>
<feature type="transmembrane region" description="Helical" evidence="7">
    <location>
        <begin position="159"/>
        <end position="179"/>
    </location>
</feature>
<dbReference type="GO" id="GO:0016020">
    <property type="term" value="C:membrane"/>
    <property type="evidence" value="ECO:0007669"/>
    <property type="project" value="UniProtKB-SubCell"/>
</dbReference>
<dbReference type="PANTHER" id="PTHR30566">
    <property type="entry name" value="YNAI-RELATED MECHANOSENSITIVE ION CHANNEL"/>
    <property type="match status" value="1"/>
</dbReference>
<dbReference type="AlphaFoldDB" id="D8QV07"/>
<gene>
    <name evidence="9" type="ORF">SELMODRAFT_404337</name>
</gene>
<keyword evidence="4 7" id="KW-1133">Transmembrane helix</keyword>
<dbReference type="Proteomes" id="UP000001514">
    <property type="component" value="Unassembled WGS sequence"/>
</dbReference>
<reference evidence="9 10" key="1">
    <citation type="journal article" date="2011" name="Science">
        <title>The Selaginella genome identifies genetic changes associated with the evolution of vascular plants.</title>
        <authorList>
            <person name="Banks J.A."/>
            <person name="Nishiyama T."/>
            <person name="Hasebe M."/>
            <person name="Bowman J.L."/>
            <person name="Gribskov M."/>
            <person name="dePamphilis C."/>
            <person name="Albert V.A."/>
            <person name="Aono N."/>
            <person name="Aoyama T."/>
            <person name="Ambrose B.A."/>
            <person name="Ashton N.W."/>
            <person name="Axtell M.J."/>
            <person name="Barker E."/>
            <person name="Barker M.S."/>
            <person name="Bennetzen J.L."/>
            <person name="Bonawitz N.D."/>
            <person name="Chapple C."/>
            <person name="Cheng C."/>
            <person name="Correa L.G."/>
            <person name="Dacre M."/>
            <person name="DeBarry J."/>
            <person name="Dreyer I."/>
            <person name="Elias M."/>
            <person name="Engstrom E.M."/>
            <person name="Estelle M."/>
            <person name="Feng L."/>
            <person name="Finet C."/>
            <person name="Floyd S.K."/>
            <person name="Frommer W.B."/>
            <person name="Fujita T."/>
            <person name="Gramzow L."/>
            <person name="Gutensohn M."/>
            <person name="Harholt J."/>
            <person name="Hattori M."/>
            <person name="Heyl A."/>
            <person name="Hirai T."/>
            <person name="Hiwatashi Y."/>
            <person name="Ishikawa M."/>
            <person name="Iwata M."/>
            <person name="Karol K.G."/>
            <person name="Koehler B."/>
            <person name="Kolukisaoglu U."/>
            <person name="Kubo M."/>
            <person name="Kurata T."/>
            <person name="Lalonde S."/>
            <person name="Li K."/>
            <person name="Li Y."/>
            <person name="Litt A."/>
            <person name="Lyons E."/>
            <person name="Manning G."/>
            <person name="Maruyama T."/>
            <person name="Michael T.P."/>
            <person name="Mikami K."/>
            <person name="Miyazaki S."/>
            <person name="Morinaga S."/>
            <person name="Murata T."/>
            <person name="Mueller-Roeber B."/>
            <person name="Nelson D.R."/>
            <person name="Obara M."/>
            <person name="Oguri Y."/>
            <person name="Olmstead R.G."/>
            <person name="Onodera N."/>
            <person name="Petersen B.L."/>
            <person name="Pils B."/>
            <person name="Prigge M."/>
            <person name="Rensing S.A."/>
            <person name="Riano-Pachon D.M."/>
            <person name="Roberts A.W."/>
            <person name="Sato Y."/>
            <person name="Scheller H.V."/>
            <person name="Schulz B."/>
            <person name="Schulz C."/>
            <person name="Shakirov E.V."/>
            <person name="Shibagaki N."/>
            <person name="Shinohara N."/>
            <person name="Shippen D.E."/>
            <person name="Soerensen I."/>
            <person name="Sotooka R."/>
            <person name="Sugimoto N."/>
            <person name="Sugita M."/>
            <person name="Sumikawa N."/>
            <person name="Tanurdzic M."/>
            <person name="Theissen G."/>
            <person name="Ulvskov P."/>
            <person name="Wakazuki S."/>
            <person name="Weng J.K."/>
            <person name="Willats W.W."/>
            <person name="Wipf D."/>
            <person name="Wolf P.G."/>
            <person name="Yang L."/>
            <person name="Zimmer A.D."/>
            <person name="Zhu Q."/>
            <person name="Mitros T."/>
            <person name="Hellsten U."/>
            <person name="Loque D."/>
            <person name="Otillar R."/>
            <person name="Salamov A."/>
            <person name="Schmutz J."/>
            <person name="Shapiro H."/>
            <person name="Lindquist E."/>
            <person name="Lucas S."/>
            <person name="Rokhsar D."/>
            <person name="Grigoriev I.V."/>
        </authorList>
    </citation>
    <scope>NUCLEOTIDE SEQUENCE [LARGE SCALE GENOMIC DNA]</scope>
</reference>
<dbReference type="Gene3D" id="1.10.287.1260">
    <property type="match status" value="1"/>
</dbReference>
<dbReference type="InParanoid" id="D8QV07"/>
<evidence type="ECO:0000256" key="5">
    <source>
        <dbReference type="ARBA" id="ARBA00023136"/>
    </source>
</evidence>
<evidence type="ECO:0000256" key="3">
    <source>
        <dbReference type="ARBA" id="ARBA00022692"/>
    </source>
</evidence>
<feature type="compositionally biased region" description="Basic and acidic residues" evidence="6">
    <location>
        <begin position="512"/>
        <end position="522"/>
    </location>
</feature>
<accession>D8QV07</accession>
<feature type="region of interest" description="Disordered" evidence="6">
    <location>
        <begin position="500"/>
        <end position="522"/>
    </location>
</feature>
<dbReference type="InterPro" id="IPR006685">
    <property type="entry name" value="MscS_channel_2nd"/>
</dbReference>
<dbReference type="OrthoDB" id="431980at2759"/>
<dbReference type="InterPro" id="IPR023408">
    <property type="entry name" value="MscS_beta-dom_sf"/>
</dbReference>
<name>D8QV07_SELML</name>
<sequence>MASVASSLEWYGLSARMRVAAPSRDFGGGGRRGFGSKSVRIVTRECVAMPRNFGCPCSSSSKLPPSRFVGDELTLKRHLRSKTLASGSSRDKDNENRPSFPIAKPFESVAEFSDNFLDRVSSYIFRRLRTLFSPYFPKNFDIFSWLPVKIHSRLHSSEYLAIIFVREALIFGFFYVVFIKVDSFCRWLNKLYIRNTKPEQQEVQSEDYEDSSFTAVRGPIKLTVLLWASTRFVNVLTPLKVGHYVIGKVRAIGLVVAVIWFLLRWKRIMVDHLASKSRIDAPRVVAIDKVASLFLYFLAASSIAEVCGFALSSLLAVGGISGLAVGLAAKEIVSNVFGGAILFMTRPFVIGERIKAGSFSGEVQDIGFLQTKLLGFDKVPVLVPNQAFINQVIINYSRAKDKLLEATFQVRNQDIFLIEKITNRVVQYLRWHKEVDKGSQPPMCYLKSMGSLGLDIGLLCIIRAPGGPSFFKAQQEILIQVAHIITEEGACLGTSGPFMPVVPEQTPPPEGEQPRPPETKIS</sequence>
<dbReference type="Gene3D" id="2.30.30.60">
    <property type="match status" value="1"/>
</dbReference>
<keyword evidence="3 7" id="KW-0812">Transmembrane</keyword>